<dbReference type="OrthoDB" id="5215911at2759"/>
<feature type="domain" description="Major facilitator superfamily (MFS) profile" evidence="6">
    <location>
        <begin position="63"/>
        <end position="535"/>
    </location>
</feature>
<feature type="transmembrane region" description="Helical" evidence="5">
    <location>
        <begin position="129"/>
        <end position="148"/>
    </location>
</feature>
<evidence type="ECO:0000256" key="4">
    <source>
        <dbReference type="ARBA" id="ARBA00023136"/>
    </source>
</evidence>
<dbReference type="Pfam" id="PF07690">
    <property type="entry name" value="MFS_1"/>
    <property type="match status" value="1"/>
</dbReference>
<accession>A0A4T0X120</accession>
<feature type="transmembrane region" description="Helical" evidence="5">
    <location>
        <begin position="338"/>
        <end position="357"/>
    </location>
</feature>
<name>A0A4T0X120_9ASCO</name>
<keyword evidence="8" id="KW-1185">Reference proteome</keyword>
<evidence type="ECO:0000313" key="8">
    <source>
        <dbReference type="Proteomes" id="UP000307173"/>
    </source>
</evidence>
<dbReference type="GO" id="GO:0005886">
    <property type="term" value="C:plasma membrane"/>
    <property type="evidence" value="ECO:0007669"/>
    <property type="project" value="TreeGrafter"/>
</dbReference>
<dbReference type="GO" id="GO:0000324">
    <property type="term" value="C:fungal-type vacuole"/>
    <property type="evidence" value="ECO:0007669"/>
    <property type="project" value="TreeGrafter"/>
</dbReference>
<evidence type="ECO:0000256" key="3">
    <source>
        <dbReference type="ARBA" id="ARBA00022989"/>
    </source>
</evidence>
<keyword evidence="3 5" id="KW-1133">Transmembrane helix</keyword>
<protein>
    <recommendedName>
        <fullName evidence="6">Major facilitator superfamily (MFS) profile domain-containing protein</fullName>
    </recommendedName>
</protein>
<dbReference type="EMBL" id="SELW01000396">
    <property type="protein sequence ID" value="TID28459.1"/>
    <property type="molecule type" value="Genomic_DNA"/>
</dbReference>
<dbReference type="InterPro" id="IPR020846">
    <property type="entry name" value="MFS_dom"/>
</dbReference>
<comment type="caution">
    <text evidence="7">The sequence shown here is derived from an EMBL/GenBank/DDBJ whole genome shotgun (WGS) entry which is preliminary data.</text>
</comment>
<sequence>MLFTRSRDLINDLTVPGTTVLIGEKEQVKELGLNTEESEIILFPHPTDSPNDPLNWSTTRKNVHFIVLFFYAISFAGISNFAGPIYSLLSEIFQRSFNDLNTASALQFLFLAFSCLLSQPIANRFGRRAVYLITTIFMILGCVIFVTKKTYGGLIGYFVLTGMGLGPMDSLIQVSITDIFFLHEHGRYIGVYSVALGAGSALGPFIAGYTTSNLGYLWCGYLSIIIAGALLIVEFFLLEESHFERDFTQTVVDEKLFAVVSSNILHNDSTDIATRIDLLTSEKNNAVCVKSSSINETPLTDMTPKSYYRRLALFESYPNKLNFSTFWHVFLVLRYPPVAWAAMVYGLQICWLSLITVTQSQFFLGPPYNFNEESLGLLNLAMLVGSIIGCMYISTSDYVQLYFTKRNNGIFEPEFRLHMFAFLLLSNVAGILLYGLGPYYGVSWIVGAIGIALISIALGGASGLSMNYVLECYPKQASETMTAILFVRNIIGMVFTFVFQYWLDGVGVPGTTAMLAAFCAFFNGTYVIMYCRGKNFRKWTQKWYEEA</sequence>
<proteinExistence type="predicted"/>
<feature type="transmembrane region" description="Helical" evidence="5">
    <location>
        <begin position="442"/>
        <end position="470"/>
    </location>
</feature>
<dbReference type="Gene3D" id="1.20.1250.20">
    <property type="entry name" value="MFS general substrate transporter like domains"/>
    <property type="match status" value="1"/>
</dbReference>
<organism evidence="7 8">
    <name type="scientific">Pichia inconspicua</name>
    <dbReference type="NCBI Taxonomy" id="52247"/>
    <lineage>
        <taxon>Eukaryota</taxon>
        <taxon>Fungi</taxon>
        <taxon>Dikarya</taxon>
        <taxon>Ascomycota</taxon>
        <taxon>Saccharomycotina</taxon>
        <taxon>Pichiomycetes</taxon>
        <taxon>Pichiales</taxon>
        <taxon>Pichiaceae</taxon>
        <taxon>Pichia</taxon>
    </lineage>
</organism>
<dbReference type="PANTHER" id="PTHR23502:SF34">
    <property type="entry name" value="PROTEIN HOL1"/>
    <property type="match status" value="1"/>
</dbReference>
<gene>
    <name evidence="7" type="ORF">CANINC_002454</name>
</gene>
<dbReference type="AlphaFoldDB" id="A0A4T0X120"/>
<feature type="transmembrane region" description="Helical" evidence="5">
    <location>
        <begin position="415"/>
        <end position="436"/>
    </location>
</feature>
<keyword evidence="4 5" id="KW-0472">Membrane</keyword>
<feature type="transmembrane region" description="Helical" evidence="5">
    <location>
        <begin position="508"/>
        <end position="529"/>
    </location>
</feature>
<dbReference type="SUPFAM" id="SSF103473">
    <property type="entry name" value="MFS general substrate transporter"/>
    <property type="match status" value="1"/>
</dbReference>
<evidence type="ECO:0000256" key="5">
    <source>
        <dbReference type="SAM" id="Phobius"/>
    </source>
</evidence>
<dbReference type="GO" id="GO:0022857">
    <property type="term" value="F:transmembrane transporter activity"/>
    <property type="evidence" value="ECO:0007669"/>
    <property type="project" value="InterPro"/>
</dbReference>
<feature type="transmembrane region" description="Helical" evidence="5">
    <location>
        <begin position="188"/>
        <end position="209"/>
    </location>
</feature>
<feature type="transmembrane region" description="Helical" evidence="5">
    <location>
        <begin position="100"/>
        <end position="117"/>
    </location>
</feature>
<evidence type="ECO:0000256" key="1">
    <source>
        <dbReference type="ARBA" id="ARBA00004141"/>
    </source>
</evidence>
<dbReference type="PANTHER" id="PTHR23502">
    <property type="entry name" value="MAJOR FACILITATOR SUPERFAMILY"/>
    <property type="match status" value="1"/>
</dbReference>
<dbReference type="STRING" id="52247.A0A4T0X120"/>
<keyword evidence="2 5" id="KW-0812">Transmembrane</keyword>
<dbReference type="InterPro" id="IPR011701">
    <property type="entry name" value="MFS"/>
</dbReference>
<feature type="transmembrane region" description="Helical" evidence="5">
    <location>
        <begin position="215"/>
        <end position="238"/>
    </location>
</feature>
<reference evidence="7 8" key="1">
    <citation type="journal article" date="2019" name="Front. Genet.">
        <title>Whole-Genome Sequencing of the Opportunistic Yeast Pathogen Candida inconspicua Uncovers Its Hybrid Origin.</title>
        <authorList>
            <person name="Mixao V."/>
            <person name="Hansen A.P."/>
            <person name="Saus E."/>
            <person name="Boekhout T."/>
            <person name="Lass-Florl C."/>
            <person name="Gabaldon T."/>
        </authorList>
    </citation>
    <scope>NUCLEOTIDE SEQUENCE [LARGE SCALE GENOMIC DNA]</scope>
    <source>
        <strain evidence="7 8">CBS 180</strain>
    </source>
</reference>
<dbReference type="PROSITE" id="PS50850">
    <property type="entry name" value="MFS"/>
    <property type="match status" value="1"/>
</dbReference>
<comment type="subcellular location">
    <subcellularLocation>
        <location evidence="1">Membrane</location>
        <topology evidence="1">Multi-pass membrane protein</topology>
    </subcellularLocation>
</comment>
<evidence type="ECO:0000313" key="7">
    <source>
        <dbReference type="EMBL" id="TID28459.1"/>
    </source>
</evidence>
<feature type="transmembrane region" description="Helical" evidence="5">
    <location>
        <begin position="65"/>
        <end position="88"/>
    </location>
</feature>
<feature type="transmembrane region" description="Helical" evidence="5">
    <location>
        <begin position="377"/>
        <end position="394"/>
    </location>
</feature>
<dbReference type="Proteomes" id="UP000307173">
    <property type="component" value="Unassembled WGS sequence"/>
</dbReference>
<evidence type="ECO:0000259" key="6">
    <source>
        <dbReference type="PROSITE" id="PS50850"/>
    </source>
</evidence>
<feature type="transmembrane region" description="Helical" evidence="5">
    <location>
        <begin position="482"/>
        <end position="502"/>
    </location>
</feature>
<dbReference type="InterPro" id="IPR036259">
    <property type="entry name" value="MFS_trans_sf"/>
</dbReference>
<evidence type="ECO:0000256" key="2">
    <source>
        <dbReference type="ARBA" id="ARBA00022692"/>
    </source>
</evidence>
<feature type="transmembrane region" description="Helical" evidence="5">
    <location>
        <begin position="154"/>
        <end position="176"/>
    </location>
</feature>